<sequence length="304" mass="33868">MEKRYDCIVIGAGVSGMTAAIYLKRAGLDVLLLEKSAPGGQINQTSKIENYPGFLSVDGPTLAMNMFEQVQNLDISYQYGNVAKIRNREDLKEVITDQDTYLAKALIIATGRIPNKLNLEEENQFINRGVSWCALCDGSFYKNKVVGVIGSGNSALEEALYLSEICSKVIMMNRKDRYKGSAMLLEELKKKDNVEFIYHCVVQKLNEKDGHLGSITVKQDENIKEIKMEGLFEYIGYHPDTEILQDFNITSSDGYIIVDQNMKTNEKGIYACGDVIQKDVYQIATAIGEGAIAATQVQKDLSIQ</sequence>
<reference evidence="7" key="2">
    <citation type="journal article" date="2021" name="PeerJ">
        <title>Extensive microbial diversity within the chicken gut microbiome revealed by metagenomics and culture.</title>
        <authorList>
            <person name="Gilroy R."/>
            <person name="Ravi A."/>
            <person name="Getino M."/>
            <person name="Pursley I."/>
            <person name="Horton D.L."/>
            <person name="Alikhan N.F."/>
            <person name="Baker D."/>
            <person name="Gharbi K."/>
            <person name="Hall N."/>
            <person name="Watson M."/>
            <person name="Adriaenssens E.M."/>
            <person name="Foster-Nyarko E."/>
            <person name="Jarju S."/>
            <person name="Secka A."/>
            <person name="Antonio M."/>
            <person name="Oren A."/>
            <person name="Chaudhuri R.R."/>
            <person name="La Ragione R."/>
            <person name="Hildebrand F."/>
            <person name="Pallen M.J."/>
        </authorList>
    </citation>
    <scope>NUCLEOTIDE SEQUENCE</scope>
    <source>
        <strain evidence="7">CHK197-8231</strain>
    </source>
</reference>
<reference evidence="7" key="1">
    <citation type="submission" date="2020-10" db="EMBL/GenBank/DDBJ databases">
        <authorList>
            <person name="Gilroy R."/>
        </authorList>
    </citation>
    <scope>NUCLEOTIDE SEQUENCE</scope>
    <source>
        <strain evidence="7">CHK197-8231</strain>
    </source>
</reference>
<dbReference type="PRINTS" id="PR00469">
    <property type="entry name" value="PNDRDTASEII"/>
</dbReference>
<dbReference type="InterPro" id="IPR008255">
    <property type="entry name" value="Pyr_nucl-diS_OxRdtase_2_AS"/>
</dbReference>
<proteinExistence type="predicted"/>
<evidence type="ECO:0000256" key="3">
    <source>
        <dbReference type="ARBA" id="ARBA00023002"/>
    </source>
</evidence>
<protein>
    <submittedName>
        <fullName evidence="7">FAD-dependent oxidoreductase</fullName>
    </submittedName>
</protein>
<evidence type="ECO:0000259" key="6">
    <source>
        <dbReference type="Pfam" id="PF07992"/>
    </source>
</evidence>
<feature type="domain" description="FAD/NAD(P)-binding" evidence="6">
    <location>
        <begin position="5"/>
        <end position="290"/>
    </location>
</feature>
<keyword evidence="4" id="KW-1015">Disulfide bond</keyword>
<keyword evidence="5" id="KW-0676">Redox-active center</keyword>
<gene>
    <name evidence="7" type="ORF">IAD49_01515</name>
</gene>
<evidence type="ECO:0000313" key="8">
    <source>
        <dbReference type="Proteomes" id="UP000824087"/>
    </source>
</evidence>
<dbReference type="GO" id="GO:0016668">
    <property type="term" value="F:oxidoreductase activity, acting on a sulfur group of donors, NAD(P) as acceptor"/>
    <property type="evidence" value="ECO:0007669"/>
    <property type="project" value="UniProtKB-ARBA"/>
</dbReference>
<dbReference type="PROSITE" id="PS00573">
    <property type="entry name" value="PYRIDINE_REDOX_2"/>
    <property type="match status" value="1"/>
</dbReference>
<dbReference type="EMBL" id="DVML01000009">
    <property type="protein sequence ID" value="HIU22238.1"/>
    <property type="molecule type" value="Genomic_DNA"/>
</dbReference>
<keyword evidence="1" id="KW-0285">Flavoprotein</keyword>
<keyword evidence="2" id="KW-0274">FAD</keyword>
<dbReference type="SUPFAM" id="SSF51905">
    <property type="entry name" value="FAD/NAD(P)-binding domain"/>
    <property type="match status" value="1"/>
</dbReference>
<evidence type="ECO:0000256" key="2">
    <source>
        <dbReference type="ARBA" id="ARBA00022827"/>
    </source>
</evidence>
<organism evidence="7 8">
    <name type="scientific">Candidatus Fimihabitans intestinipullorum</name>
    <dbReference type="NCBI Taxonomy" id="2840820"/>
    <lineage>
        <taxon>Bacteria</taxon>
        <taxon>Bacillati</taxon>
        <taxon>Mycoplasmatota</taxon>
        <taxon>Mycoplasmatota incertae sedis</taxon>
        <taxon>Candidatus Fimihabitans</taxon>
    </lineage>
</organism>
<evidence type="ECO:0000256" key="5">
    <source>
        <dbReference type="ARBA" id="ARBA00023284"/>
    </source>
</evidence>
<keyword evidence="3" id="KW-0560">Oxidoreductase</keyword>
<dbReference type="InterPro" id="IPR036188">
    <property type="entry name" value="FAD/NAD-bd_sf"/>
</dbReference>
<evidence type="ECO:0000313" key="7">
    <source>
        <dbReference type="EMBL" id="HIU22238.1"/>
    </source>
</evidence>
<dbReference type="Proteomes" id="UP000824087">
    <property type="component" value="Unassembled WGS sequence"/>
</dbReference>
<dbReference type="PANTHER" id="PTHR48105">
    <property type="entry name" value="THIOREDOXIN REDUCTASE 1-RELATED-RELATED"/>
    <property type="match status" value="1"/>
</dbReference>
<dbReference type="Gene3D" id="3.50.50.60">
    <property type="entry name" value="FAD/NAD(P)-binding domain"/>
    <property type="match status" value="2"/>
</dbReference>
<dbReference type="AlphaFoldDB" id="A0A9D1L3T3"/>
<comment type="caution">
    <text evidence="7">The sequence shown here is derived from an EMBL/GenBank/DDBJ whole genome shotgun (WGS) entry which is preliminary data.</text>
</comment>
<accession>A0A9D1L3T3</accession>
<name>A0A9D1L3T3_9BACT</name>
<dbReference type="PRINTS" id="PR00368">
    <property type="entry name" value="FADPNR"/>
</dbReference>
<evidence type="ECO:0000256" key="4">
    <source>
        <dbReference type="ARBA" id="ARBA00023157"/>
    </source>
</evidence>
<dbReference type="Pfam" id="PF07992">
    <property type="entry name" value="Pyr_redox_2"/>
    <property type="match status" value="1"/>
</dbReference>
<dbReference type="InterPro" id="IPR023753">
    <property type="entry name" value="FAD/NAD-binding_dom"/>
</dbReference>
<evidence type="ECO:0000256" key="1">
    <source>
        <dbReference type="ARBA" id="ARBA00022630"/>
    </source>
</evidence>
<dbReference type="InterPro" id="IPR050097">
    <property type="entry name" value="Ferredoxin-NADP_redctase_2"/>
</dbReference>